<dbReference type="GO" id="GO:0004519">
    <property type="term" value="F:endonuclease activity"/>
    <property type="evidence" value="ECO:0007669"/>
    <property type="project" value="UniProtKB-KW"/>
</dbReference>
<evidence type="ECO:0000256" key="5">
    <source>
        <dbReference type="ARBA" id="ARBA00022801"/>
    </source>
</evidence>
<keyword evidence="6" id="KW-0695">RNA-directed DNA polymerase</keyword>
<keyword evidence="2" id="KW-0548">Nucleotidyltransferase</keyword>
<keyword evidence="3" id="KW-0540">Nuclease</keyword>
<evidence type="ECO:0000313" key="9">
    <source>
        <dbReference type="Proteomes" id="UP000198211"/>
    </source>
</evidence>
<dbReference type="InterPro" id="IPR043502">
    <property type="entry name" value="DNA/RNA_pol_sf"/>
</dbReference>
<evidence type="ECO:0000256" key="3">
    <source>
        <dbReference type="ARBA" id="ARBA00022722"/>
    </source>
</evidence>
<name>A0A225VB28_9STRA</name>
<evidence type="ECO:0000256" key="1">
    <source>
        <dbReference type="ARBA" id="ARBA00022679"/>
    </source>
</evidence>
<feature type="domain" description="Reverse transcriptase RNase H-like" evidence="7">
    <location>
        <begin position="32"/>
        <end position="109"/>
    </location>
</feature>
<sequence length="326" mass="37290">MLRFTERFRLGSKSCDVSPRYSKCSTRHGHPDPNCAVALYRDASQAFWAAVCTSISEEDSVRLLGQQNRRPLAFLGGKFTRAQLRWPTIEKEAFAIGETMKCLEYLLLHPLNSTSLRTTGTLFTCLTPLLMMGPYSATKSPNSRWAMVMTFYRYVIEHVDNVWGGHVKALGMCYTVTRIYFYQHQLRFPVLSPLEFTDFAWPTLDEIRFVQQEQDSRPVDIRWSDQQDCFNLSGRLVWIPDAVKDLITRICVVAHAGNSGRRGAKTTVVIFLASFRTTFTVLPIVTTENLTHSGQISTPQNQTKCYISISNRSSRMEIHATSMFWR</sequence>
<evidence type="ECO:0000256" key="2">
    <source>
        <dbReference type="ARBA" id="ARBA00022695"/>
    </source>
</evidence>
<evidence type="ECO:0000256" key="6">
    <source>
        <dbReference type="ARBA" id="ARBA00022918"/>
    </source>
</evidence>
<evidence type="ECO:0000259" key="7">
    <source>
        <dbReference type="Pfam" id="PF17917"/>
    </source>
</evidence>
<dbReference type="OrthoDB" id="121379at2759"/>
<dbReference type="GO" id="GO:0016787">
    <property type="term" value="F:hydrolase activity"/>
    <property type="evidence" value="ECO:0007669"/>
    <property type="project" value="UniProtKB-KW"/>
</dbReference>
<keyword evidence="5" id="KW-0378">Hydrolase</keyword>
<organism evidence="8 9">
    <name type="scientific">Phytophthora megakarya</name>
    <dbReference type="NCBI Taxonomy" id="4795"/>
    <lineage>
        <taxon>Eukaryota</taxon>
        <taxon>Sar</taxon>
        <taxon>Stramenopiles</taxon>
        <taxon>Oomycota</taxon>
        <taxon>Peronosporomycetes</taxon>
        <taxon>Peronosporales</taxon>
        <taxon>Peronosporaceae</taxon>
        <taxon>Phytophthora</taxon>
    </lineage>
</organism>
<dbReference type="Proteomes" id="UP000198211">
    <property type="component" value="Unassembled WGS sequence"/>
</dbReference>
<dbReference type="GO" id="GO:0003964">
    <property type="term" value="F:RNA-directed DNA polymerase activity"/>
    <property type="evidence" value="ECO:0007669"/>
    <property type="project" value="UniProtKB-KW"/>
</dbReference>
<comment type="caution">
    <text evidence="8">The sequence shown here is derived from an EMBL/GenBank/DDBJ whole genome shotgun (WGS) entry which is preliminary data.</text>
</comment>
<accession>A0A225VB28</accession>
<gene>
    <name evidence="8" type="ORF">PHMEG_00026402</name>
</gene>
<dbReference type="AlphaFoldDB" id="A0A225VB28"/>
<dbReference type="EMBL" id="NBNE01006400">
    <property type="protein sequence ID" value="OWZ02098.1"/>
    <property type="molecule type" value="Genomic_DNA"/>
</dbReference>
<proteinExistence type="predicted"/>
<keyword evidence="1" id="KW-0808">Transferase</keyword>
<dbReference type="SUPFAM" id="SSF56672">
    <property type="entry name" value="DNA/RNA polymerases"/>
    <property type="match status" value="1"/>
</dbReference>
<dbReference type="Pfam" id="PF17917">
    <property type="entry name" value="RT_RNaseH"/>
    <property type="match status" value="1"/>
</dbReference>
<evidence type="ECO:0000256" key="4">
    <source>
        <dbReference type="ARBA" id="ARBA00022759"/>
    </source>
</evidence>
<keyword evidence="4" id="KW-0255">Endonuclease</keyword>
<evidence type="ECO:0000313" key="8">
    <source>
        <dbReference type="EMBL" id="OWZ02098.1"/>
    </source>
</evidence>
<reference evidence="9" key="1">
    <citation type="submission" date="2017-03" db="EMBL/GenBank/DDBJ databases">
        <title>Phytopthora megakarya and P. palmivora, two closely related causual agents of cacao black pod achieved similar genome size and gene model numbers by different mechanisms.</title>
        <authorList>
            <person name="Ali S."/>
            <person name="Shao J."/>
            <person name="Larry D.J."/>
            <person name="Kronmiller B."/>
            <person name="Shen D."/>
            <person name="Strem M.D."/>
            <person name="Melnick R.L."/>
            <person name="Guiltinan M.J."/>
            <person name="Tyler B.M."/>
            <person name="Meinhardt L.W."/>
            <person name="Bailey B.A."/>
        </authorList>
    </citation>
    <scope>NUCLEOTIDE SEQUENCE [LARGE SCALE GENOMIC DNA]</scope>
    <source>
        <strain evidence="9">zdho120</strain>
    </source>
</reference>
<dbReference type="InterPro" id="IPR041373">
    <property type="entry name" value="RT_RNaseH"/>
</dbReference>
<protein>
    <recommendedName>
        <fullName evidence="7">Reverse transcriptase RNase H-like domain-containing protein</fullName>
    </recommendedName>
</protein>
<keyword evidence="9" id="KW-1185">Reference proteome</keyword>